<keyword evidence="2" id="KW-1185">Reference proteome</keyword>
<reference evidence="1 2" key="1">
    <citation type="submission" date="2014-05" db="EMBL/GenBank/DDBJ databases">
        <title>Draft genome sequence of a rare smut relative, Tilletiaria anomala UBC 951.</title>
        <authorList>
            <consortium name="DOE Joint Genome Institute"/>
            <person name="Toome M."/>
            <person name="Kuo A."/>
            <person name="Henrissat B."/>
            <person name="Lipzen A."/>
            <person name="Tritt A."/>
            <person name="Yoshinaga Y."/>
            <person name="Zane M."/>
            <person name="Barry K."/>
            <person name="Grigoriev I.V."/>
            <person name="Spatafora J.W."/>
            <person name="Aimea M.C."/>
        </authorList>
    </citation>
    <scope>NUCLEOTIDE SEQUENCE [LARGE SCALE GENOMIC DNA]</scope>
    <source>
        <strain evidence="1 2">UBC 951</strain>
    </source>
</reference>
<proteinExistence type="predicted"/>
<gene>
    <name evidence="1" type="ORF">K437DRAFT_236</name>
</gene>
<accession>A0A066WS43</accession>
<dbReference type="InParanoid" id="A0A066WS43"/>
<name>A0A066WS43_TILAU</name>
<organism evidence="1 2">
    <name type="scientific">Tilletiaria anomala (strain ATCC 24038 / CBS 436.72 / UBC 951)</name>
    <dbReference type="NCBI Taxonomy" id="1037660"/>
    <lineage>
        <taxon>Eukaryota</taxon>
        <taxon>Fungi</taxon>
        <taxon>Dikarya</taxon>
        <taxon>Basidiomycota</taxon>
        <taxon>Ustilaginomycotina</taxon>
        <taxon>Exobasidiomycetes</taxon>
        <taxon>Georgefischeriales</taxon>
        <taxon>Tilletiariaceae</taxon>
        <taxon>Tilletiaria</taxon>
    </lineage>
</organism>
<dbReference type="EMBL" id="JMSN01000001">
    <property type="protein sequence ID" value="KDN53505.1"/>
    <property type="molecule type" value="Genomic_DNA"/>
</dbReference>
<evidence type="ECO:0000313" key="1">
    <source>
        <dbReference type="EMBL" id="KDN53505.1"/>
    </source>
</evidence>
<dbReference type="HOGENOM" id="CLU_1611951_0_0_1"/>
<protein>
    <submittedName>
        <fullName evidence="1">Uncharacterized protein</fullName>
    </submittedName>
</protein>
<dbReference type="GeneID" id="25262920"/>
<dbReference type="AlphaFoldDB" id="A0A066WS43"/>
<sequence length="165" mass="18272">MVHPSLIAAYLEFPYERGVTLGPRPCSGLKNGPTKGCATQMPHRSLMLASCRSFIESVTLEACDEETTSSSIFERKNPMAHLYTLSPLILPTRLFATLLGSYRSSKTFHSPCWGKRHAPRGRLALGESINPAYQGHASLWFMSRRGPSQSASSLNDLYNLESPRL</sequence>
<dbReference type="RefSeq" id="XP_013246331.1">
    <property type="nucleotide sequence ID" value="XM_013390877.1"/>
</dbReference>
<evidence type="ECO:0000313" key="2">
    <source>
        <dbReference type="Proteomes" id="UP000027361"/>
    </source>
</evidence>
<comment type="caution">
    <text evidence="1">The sequence shown here is derived from an EMBL/GenBank/DDBJ whole genome shotgun (WGS) entry which is preliminary data.</text>
</comment>
<dbReference type="Proteomes" id="UP000027361">
    <property type="component" value="Unassembled WGS sequence"/>
</dbReference>